<comment type="caution">
    <text evidence="1">The sequence shown here is derived from an EMBL/GenBank/DDBJ whole genome shotgun (WGS) entry which is preliminary data.</text>
</comment>
<gene>
    <name evidence="1" type="ORF">BaRGS_00011971</name>
</gene>
<sequence length="111" mass="12754">MYVLANEPTVSRKPHFLEEDERRALASVFLTSRVEPCVTRVPKGCICSPYSHQKKLVCLAAPKHERGVRNCYLGLGSGEEMFRHNWYVFSVSLVFFGHDKRHRSPKGGYKQ</sequence>
<keyword evidence="2" id="KW-1185">Reference proteome</keyword>
<proteinExistence type="predicted"/>
<organism evidence="1 2">
    <name type="scientific">Batillaria attramentaria</name>
    <dbReference type="NCBI Taxonomy" id="370345"/>
    <lineage>
        <taxon>Eukaryota</taxon>
        <taxon>Metazoa</taxon>
        <taxon>Spiralia</taxon>
        <taxon>Lophotrochozoa</taxon>
        <taxon>Mollusca</taxon>
        <taxon>Gastropoda</taxon>
        <taxon>Caenogastropoda</taxon>
        <taxon>Sorbeoconcha</taxon>
        <taxon>Cerithioidea</taxon>
        <taxon>Batillariidae</taxon>
        <taxon>Batillaria</taxon>
    </lineage>
</organism>
<dbReference type="EMBL" id="JACVVK020000064">
    <property type="protein sequence ID" value="KAK7496762.1"/>
    <property type="molecule type" value="Genomic_DNA"/>
</dbReference>
<evidence type="ECO:0000313" key="2">
    <source>
        <dbReference type="Proteomes" id="UP001519460"/>
    </source>
</evidence>
<protein>
    <submittedName>
        <fullName evidence="1">Uncharacterized protein</fullName>
    </submittedName>
</protein>
<accession>A0ABD0LBJ7</accession>
<name>A0ABD0LBJ7_9CAEN</name>
<evidence type="ECO:0000313" key="1">
    <source>
        <dbReference type="EMBL" id="KAK7496762.1"/>
    </source>
</evidence>
<dbReference type="AlphaFoldDB" id="A0ABD0LBJ7"/>
<dbReference type="Proteomes" id="UP001519460">
    <property type="component" value="Unassembled WGS sequence"/>
</dbReference>
<reference evidence="1 2" key="1">
    <citation type="journal article" date="2023" name="Sci. Data">
        <title>Genome assembly of the Korean intertidal mud-creeper Batillaria attramentaria.</title>
        <authorList>
            <person name="Patra A.K."/>
            <person name="Ho P.T."/>
            <person name="Jun S."/>
            <person name="Lee S.J."/>
            <person name="Kim Y."/>
            <person name="Won Y.J."/>
        </authorList>
    </citation>
    <scope>NUCLEOTIDE SEQUENCE [LARGE SCALE GENOMIC DNA]</scope>
    <source>
        <strain evidence="1">Wonlab-2016</strain>
    </source>
</reference>